<feature type="domain" description="Dihydroxy-acid/6-phosphogluconate dehydratase N-terminal" evidence="6">
    <location>
        <begin position="8"/>
        <end position="326"/>
    </location>
</feature>
<evidence type="ECO:0000256" key="2">
    <source>
        <dbReference type="ARBA" id="ARBA00022723"/>
    </source>
</evidence>
<dbReference type="GO" id="GO:0016836">
    <property type="term" value="F:hydro-lyase activity"/>
    <property type="evidence" value="ECO:0007669"/>
    <property type="project" value="UniProtKB-ARBA"/>
</dbReference>
<dbReference type="PANTHER" id="PTHR43183">
    <property type="entry name" value="HYPOTHETICAL DIHYDROXYACID DEHYDRATASE (EUROFUNG)-RELATED"/>
    <property type="match status" value="1"/>
</dbReference>
<keyword evidence="3" id="KW-0408">Iron</keyword>
<dbReference type="AlphaFoldDB" id="A0A286U9S7"/>
<gene>
    <name evidence="8" type="ORF">PNOK_0796100</name>
</gene>
<dbReference type="GO" id="GO:0046872">
    <property type="term" value="F:metal ion binding"/>
    <property type="evidence" value="ECO:0007669"/>
    <property type="project" value="UniProtKB-KW"/>
</dbReference>
<feature type="domain" description="Dihydroxy-acid/6-phosphogluconate dehydratase C-terminal" evidence="7">
    <location>
        <begin position="346"/>
        <end position="496"/>
    </location>
</feature>
<dbReference type="InterPro" id="IPR052352">
    <property type="entry name" value="Sugar_Degrad_Dehydratases"/>
</dbReference>
<name>A0A286U9S7_9AGAM</name>
<comment type="caution">
    <text evidence="8">The sequence shown here is derived from an EMBL/GenBank/DDBJ whole genome shotgun (WGS) entry which is preliminary data.</text>
</comment>
<dbReference type="PROSITE" id="PS00886">
    <property type="entry name" value="ILVD_EDD_1"/>
    <property type="match status" value="1"/>
</dbReference>
<comment type="similarity">
    <text evidence="1">Belongs to the IlvD/Edd family.</text>
</comment>
<dbReference type="InterPro" id="IPR056740">
    <property type="entry name" value="ILV_EDD_C"/>
</dbReference>
<dbReference type="InterPro" id="IPR042096">
    <property type="entry name" value="Dihydro-acid_dehy_C"/>
</dbReference>
<sequence length="498" mass="52320">MMHLIDRIGIVDTSSGFNPCHGNIPALIKSVERVVLLGGALPVPFPTISLHESFAHPTSMYLRNLMSVDTEEMIKAQPMDGVVLVGGCDKTIPAQLMGAISANVPCISLVTGPMLTGSHEGKRVGACTDCRSYWKSYRAGIIDIEDISRVNNELVPSVGTYGVMGTASTMACLLEALGVTPLGSATLTAPSSARLRVAEQVGSIIVKNNNASSSPIRPQDILTRKSFENSITLLHAIGGSTNAIVHLLAIAGRVPGLGPSEPEGIVLDDISRIGHRTPLLVDLKPSGEGYMEDLHRAGGVPAILARLAEGGLLHLDAKTVETPSLGAALALHSYSSQRFKSIKQSVIRPLSDPLYPRDPLVVLRGNLAPGGCVIKAAAATQRLLKHRGPTVVFSSALDLANRIDASDLEVTPESVMVMQNTGPVGHPGMPEAGMVPIPKKLATQGIQDLVRISDARMSGTAQGTVVLHVAPEAAVGGPIALVKNDDIIRIDAEKGRYG</sequence>
<evidence type="ECO:0000259" key="6">
    <source>
        <dbReference type="Pfam" id="PF00920"/>
    </source>
</evidence>
<dbReference type="InterPro" id="IPR037237">
    <property type="entry name" value="IlvD/EDD_N"/>
</dbReference>
<keyword evidence="2" id="KW-0479">Metal-binding</keyword>
<dbReference type="Pfam" id="PF24877">
    <property type="entry name" value="ILV_EDD_C"/>
    <property type="match status" value="1"/>
</dbReference>
<dbReference type="NCBIfam" id="NF004784">
    <property type="entry name" value="PRK06131.1"/>
    <property type="match status" value="1"/>
</dbReference>
<dbReference type="Gene3D" id="3.50.30.80">
    <property type="entry name" value="IlvD/EDD C-terminal domain-like"/>
    <property type="match status" value="1"/>
</dbReference>
<protein>
    <submittedName>
        <fullName evidence="8">Dihydroxy-acid dehydratase</fullName>
    </submittedName>
</protein>
<dbReference type="InterPro" id="IPR000581">
    <property type="entry name" value="ILV_EDD_N"/>
</dbReference>
<dbReference type="SUPFAM" id="SSF143975">
    <property type="entry name" value="IlvD/EDD N-terminal domain-like"/>
    <property type="match status" value="1"/>
</dbReference>
<evidence type="ECO:0000256" key="1">
    <source>
        <dbReference type="ARBA" id="ARBA00006486"/>
    </source>
</evidence>
<reference evidence="8 9" key="1">
    <citation type="journal article" date="2017" name="Mol. Ecol.">
        <title>Comparative and population genomic landscape of Phellinus noxius: A hypervariable fungus causing root rot in trees.</title>
        <authorList>
            <person name="Chung C.L."/>
            <person name="Lee T.J."/>
            <person name="Akiba M."/>
            <person name="Lee H.H."/>
            <person name="Kuo T.H."/>
            <person name="Liu D."/>
            <person name="Ke H.M."/>
            <person name="Yokoi T."/>
            <person name="Roa M.B."/>
            <person name="Lu M.J."/>
            <person name="Chang Y.Y."/>
            <person name="Ann P.J."/>
            <person name="Tsai J.N."/>
            <person name="Chen C.Y."/>
            <person name="Tzean S.S."/>
            <person name="Ota Y."/>
            <person name="Hattori T."/>
            <person name="Sahashi N."/>
            <person name="Liou R.F."/>
            <person name="Kikuchi T."/>
            <person name="Tsai I.J."/>
        </authorList>
    </citation>
    <scope>NUCLEOTIDE SEQUENCE [LARGE SCALE GENOMIC DNA]</scope>
    <source>
        <strain evidence="8 9">FFPRI411160</strain>
    </source>
</reference>
<dbReference type="STRING" id="2282107.A0A286U9S7"/>
<evidence type="ECO:0000256" key="4">
    <source>
        <dbReference type="ARBA" id="ARBA00023014"/>
    </source>
</evidence>
<dbReference type="OrthoDB" id="3851628at2759"/>
<dbReference type="InterPro" id="IPR020558">
    <property type="entry name" value="DiOHA_6PGluconate_deHydtase_CS"/>
</dbReference>
<dbReference type="Proteomes" id="UP000217199">
    <property type="component" value="Unassembled WGS sequence"/>
</dbReference>
<keyword evidence="5" id="KW-0456">Lyase</keyword>
<evidence type="ECO:0000259" key="7">
    <source>
        <dbReference type="Pfam" id="PF24877"/>
    </source>
</evidence>
<organism evidence="8 9">
    <name type="scientific">Pyrrhoderma noxium</name>
    <dbReference type="NCBI Taxonomy" id="2282107"/>
    <lineage>
        <taxon>Eukaryota</taxon>
        <taxon>Fungi</taxon>
        <taxon>Dikarya</taxon>
        <taxon>Basidiomycota</taxon>
        <taxon>Agaricomycotina</taxon>
        <taxon>Agaricomycetes</taxon>
        <taxon>Hymenochaetales</taxon>
        <taxon>Hymenochaetaceae</taxon>
        <taxon>Pyrrhoderma</taxon>
    </lineage>
</organism>
<dbReference type="SUPFAM" id="SSF52016">
    <property type="entry name" value="LeuD/IlvD-like"/>
    <property type="match status" value="1"/>
</dbReference>
<keyword evidence="9" id="KW-1185">Reference proteome</keyword>
<evidence type="ECO:0000313" key="9">
    <source>
        <dbReference type="Proteomes" id="UP000217199"/>
    </source>
</evidence>
<accession>A0A286U9S7</accession>
<evidence type="ECO:0000313" key="8">
    <source>
        <dbReference type="EMBL" id="PAV16341.1"/>
    </source>
</evidence>
<keyword evidence="4" id="KW-0411">Iron-sulfur</keyword>
<dbReference type="EMBL" id="NBII01000008">
    <property type="protein sequence ID" value="PAV16341.1"/>
    <property type="molecule type" value="Genomic_DNA"/>
</dbReference>
<dbReference type="GO" id="GO:0051536">
    <property type="term" value="F:iron-sulfur cluster binding"/>
    <property type="evidence" value="ECO:0007669"/>
    <property type="project" value="UniProtKB-KW"/>
</dbReference>
<proteinExistence type="inferred from homology"/>
<evidence type="ECO:0000256" key="5">
    <source>
        <dbReference type="ARBA" id="ARBA00023239"/>
    </source>
</evidence>
<evidence type="ECO:0000256" key="3">
    <source>
        <dbReference type="ARBA" id="ARBA00023004"/>
    </source>
</evidence>
<dbReference type="InParanoid" id="A0A286U9S7"/>
<dbReference type="Pfam" id="PF00920">
    <property type="entry name" value="ILVD_EDD_N"/>
    <property type="match status" value="1"/>
</dbReference>
<dbReference type="PANTHER" id="PTHR43183:SF1">
    <property type="entry name" value="HYPOTHETICAL DIHYDROXY-ACID DEHYDRATASE (EUROFUNG)-RELATED"/>
    <property type="match status" value="1"/>
</dbReference>